<evidence type="ECO:0000313" key="2">
    <source>
        <dbReference type="Proteomes" id="UP001596203"/>
    </source>
</evidence>
<evidence type="ECO:0000313" key="1">
    <source>
        <dbReference type="EMBL" id="MFC6018037.1"/>
    </source>
</evidence>
<reference evidence="2" key="1">
    <citation type="journal article" date="2019" name="Int. J. Syst. Evol. Microbiol.">
        <title>The Global Catalogue of Microorganisms (GCM) 10K type strain sequencing project: providing services to taxonomists for standard genome sequencing and annotation.</title>
        <authorList>
            <consortium name="The Broad Institute Genomics Platform"/>
            <consortium name="The Broad Institute Genome Sequencing Center for Infectious Disease"/>
            <person name="Wu L."/>
            <person name="Ma J."/>
        </authorList>
    </citation>
    <scope>NUCLEOTIDE SEQUENCE [LARGE SCALE GENOMIC DNA]</scope>
    <source>
        <strain evidence="2">ZS-35-S2</strain>
    </source>
</reference>
<organism evidence="1 2">
    <name type="scientific">Plantactinospora solaniradicis</name>
    <dbReference type="NCBI Taxonomy" id="1723736"/>
    <lineage>
        <taxon>Bacteria</taxon>
        <taxon>Bacillati</taxon>
        <taxon>Actinomycetota</taxon>
        <taxon>Actinomycetes</taxon>
        <taxon>Micromonosporales</taxon>
        <taxon>Micromonosporaceae</taxon>
        <taxon>Plantactinospora</taxon>
    </lineage>
</organism>
<comment type="caution">
    <text evidence="1">The sequence shown here is derived from an EMBL/GenBank/DDBJ whole genome shotgun (WGS) entry which is preliminary data.</text>
</comment>
<accession>A0ABW1K9T2</accession>
<name>A0ABW1K9T2_9ACTN</name>
<dbReference type="RefSeq" id="WP_377422992.1">
    <property type="nucleotide sequence ID" value="NZ_JBHSPR010000012.1"/>
</dbReference>
<proteinExistence type="predicted"/>
<dbReference type="Proteomes" id="UP001596203">
    <property type="component" value="Unassembled WGS sequence"/>
</dbReference>
<keyword evidence="2" id="KW-1185">Reference proteome</keyword>
<dbReference type="EMBL" id="JBHSPR010000012">
    <property type="protein sequence ID" value="MFC6018037.1"/>
    <property type="molecule type" value="Genomic_DNA"/>
</dbReference>
<gene>
    <name evidence="1" type="ORF">ACFP2T_17705</name>
</gene>
<sequence length="65" mass="6981">MALLISQLIEPVTQVEPISQHIGTFTSPVRLPVVLNILIGVGAVAASMERALRLRFGWLLDGKSG</sequence>
<protein>
    <submittedName>
        <fullName evidence="1">Uncharacterized protein</fullName>
    </submittedName>
</protein>